<dbReference type="Proteomes" id="UP000483432">
    <property type="component" value="Unassembled WGS sequence"/>
</dbReference>
<dbReference type="GO" id="GO:0017001">
    <property type="term" value="P:antibiotic catabolic process"/>
    <property type="evidence" value="ECO:0007669"/>
    <property type="project" value="UniProtKB-ARBA"/>
</dbReference>
<evidence type="ECO:0000313" key="4">
    <source>
        <dbReference type="Proteomes" id="UP000483432"/>
    </source>
</evidence>
<dbReference type="EMBL" id="JAAFGW010000041">
    <property type="protein sequence ID" value="NDP47595.1"/>
    <property type="molecule type" value="Genomic_DNA"/>
</dbReference>
<dbReference type="Gene3D" id="3.60.15.10">
    <property type="entry name" value="Ribonuclease Z/Hydroxyacylglutathione hydrolase-like"/>
    <property type="match status" value="1"/>
</dbReference>
<dbReference type="InterPro" id="IPR036866">
    <property type="entry name" value="RibonucZ/Hydroxyglut_hydro"/>
</dbReference>
<dbReference type="SUPFAM" id="SSF56281">
    <property type="entry name" value="Metallo-hydrolase/oxidoreductase"/>
    <property type="match status" value="1"/>
</dbReference>
<dbReference type="AlphaFoldDB" id="A0A7C9K8L1"/>
<evidence type="ECO:0000259" key="2">
    <source>
        <dbReference type="SMART" id="SM00849"/>
    </source>
</evidence>
<evidence type="ECO:0000313" key="3">
    <source>
        <dbReference type="EMBL" id="NDP47595.1"/>
    </source>
</evidence>
<dbReference type="GO" id="GO:0016787">
    <property type="term" value="F:hydrolase activity"/>
    <property type="evidence" value="ECO:0007669"/>
    <property type="project" value="UniProtKB-KW"/>
</dbReference>
<dbReference type="InterPro" id="IPR001279">
    <property type="entry name" value="Metallo-B-lactamas"/>
</dbReference>
<dbReference type="PANTHER" id="PTHR42951:SF4">
    <property type="entry name" value="ACYL-COENZYME A THIOESTERASE MBLAC2"/>
    <property type="match status" value="1"/>
</dbReference>
<dbReference type="CDD" id="cd16282">
    <property type="entry name" value="metallo-hydrolase-like_MBL-fold"/>
    <property type="match status" value="1"/>
</dbReference>
<organism evidence="3 4">
    <name type="scientific">Sulfuriferula multivorans</name>
    <dbReference type="NCBI Taxonomy" id="1559896"/>
    <lineage>
        <taxon>Bacteria</taxon>
        <taxon>Pseudomonadati</taxon>
        <taxon>Pseudomonadota</taxon>
        <taxon>Betaproteobacteria</taxon>
        <taxon>Nitrosomonadales</taxon>
        <taxon>Sulfuricellaceae</taxon>
        <taxon>Sulfuriferula</taxon>
    </lineage>
</organism>
<dbReference type="SMART" id="SM00849">
    <property type="entry name" value="Lactamase_B"/>
    <property type="match status" value="1"/>
</dbReference>
<keyword evidence="3" id="KW-0378">Hydrolase</keyword>
<reference evidence="3 4" key="1">
    <citation type="submission" date="2019-09" db="EMBL/GenBank/DDBJ databases">
        <title>H2 Metabolism Revealed by Metagenomic Analysis in Subglacial Sediment of East Antarctica.</title>
        <authorList>
            <person name="Yang Z."/>
            <person name="Zhang Y."/>
            <person name="Lv Y."/>
            <person name="Yan W."/>
            <person name="Xiao X."/>
            <person name="Sun B."/>
            <person name="Ma H."/>
        </authorList>
    </citation>
    <scope>NUCLEOTIDE SEQUENCE [LARGE SCALE GENOMIC DNA]</scope>
    <source>
        <strain evidence="3">Bin2_2</strain>
    </source>
</reference>
<dbReference type="Pfam" id="PF00753">
    <property type="entry name" value="Lactamase_B"/>
    <property type="match status" value="1"/>
</dbReference>
<gene>
    <name evidence="3" type="ORF">GZ085_04235</name>
</gene>
<protein>
    <submittedName>
        <fullName evidence="3">MBL fold metallo-hydrolase</fullName>
    </submittedName>
</protein>
<sequence>MHTLRIFLAVWMLSLINPALALTLKPQRVAPGVYALVGEVDGRTYDNEGMNATTGFVVTTAGVVVIDSGSSYRVGKQIHDAIRHVTQQPVKYVINTGGQDHRWLGNSYFVTLGVPIIGHEKMRADAEERGVMQIQSLQGELKEKLDGTRVVLPTQTFATRHRLRLGTTDFELIFTAPAHTPGDILVWLPQTRTVFSGDIVFADRLLGVWPFSNVAGWIASFDALAALKPEHIVPGHGGVCDLAQARRETRDYLALLRDHMKRAIDAGEDLQTALATLDQSAYSNLANFDLLSGGNASRAYLEAEAAAF</sequence>
<proteinExistence type="inferred from homology"/>
<comment type="caution">
    <text evidence="3">The sequence shown here is derived from an EMBL/GenBank/DDBJ whole genome shotgun (WGS) entry which is preliminary data.</text>
</comment>
<dbReference type="PANTHER" id="PTHR42951">
    <property type="entry name" value="METALLO-BETA-LACTAMASE DOMAIN-CONTAINING"/>
    <property type="match status" value="1"/>
</dbReference>
<dbReference type="InterPro" id="IPR050855">
    <property type="entry name" value="NDM-1-like"/>
</dbReference>
<accession>A0A7C9K8L1</accession>
<feature type="domain" description="Metallo-beta-lactamase" evidence="2">
    <location>
        <begin position="51"/>
        <end position="236"/>
    </location>
</feature>
<evidence type="ECO:0000256" key="1">
    <source>
        <dbReference type="ARBA" id="ARBA00005250"/>
    </source>
</evidence>
<name>A0A7C9K8L1_9PROT</name>
<comment type="similarity">
    <text evidence="1">Belongs to the metallo-beta-lactamase superfamily. Class-B beta-lactamase family.</text>
</comment>